<dbReference type="Proteomes" id="UP000063964">
    <property type="component" value="Chromosome"/>
</dbReference>
<protein>
    <recommendedName>
        <fullName evidence="5">Conjugal transfer protein TrbJ</fullName>
    </recommendedName>
</protein>
<keyword evidence="4" id="KW-1185">Reference proteome</keyword>
<feature type="chain" id="PRO_5007067636" description="Conjugal transfer protein TrbJ" evidence="2">
    <location>
        <begin position="22"/>
        <end position="256"/>
    </location>
</feature>
<keyword evidence="2" id="KW-0732">Signal</keyword>
<proteinExistence type="predicted"/>
<gene>
    <name evidence="3" type="ORF">AXF15_09965</name>
</gene>
<feature type="coiled-coil region" evidence="1">
    <location>
        <begin position="34"/>
        <end position="103"/>
    </location>
</feature>
<dbReference type="SUPFAM" id="SSF101082">
    <property type="entry name" value="Typo IV secretion system protein TraC"/>
    <property type="match status" value="1"/>
</dbReference>
<feature type="signal peptide" evidence="2">
    <location>
        <begin position="1"/>
        <end position="21"/>
    </location>
</feature>
<dbReference type="KEGG" id="doa:AXF15_09965"/>
<evidence type="ECO:0000256" key="2">
    <source>
        <dbReference type="SAM" id="SignalP"/>
    </source>
</evidence>
<sequence>MKAVRSSICVFVLCFSLIFPASIVRAGGIPVIDVAAIAQAIMQYMKQIEDLAEQVRHYQMLVKQYEDMAMNSAQPALYIWSQVENTMEDITNLQAELDRYSKMGSAAWLQHLKNYGNLNGYRGHKFWTTGSQEDFRDLLEEEVVWSNTQHEANLGLAAVLGDQKASLDASADRLRKLQSAAAAAKGRLQAIQYTNQLLAQQANQLLEMRAMMAAQAAAENARAMAVVAKEARERAAWEKLTESRYVKSPEQPMIDF</sequence>
<accession>A0A0X8JR56</accession>
<dbReference type="RefSeq" id="WP_066606806.1">
    <property type="nucleotide sequence ID" value="NZ_CP014230.1"/>
</dbReference>
<evidence type="ECO:0000313" key="4">
    <source>
        <dbReference type="Proteomes" id="UP000063964"/>
    </source>
</evidence>
<name>A0A0X8JR56_9BACT</name>
<keyword evidence="1" id="KW-0175">Coiled coil</keyword>
<dbReference type="AlphaFoldDB" id="A0A0X8JR56"/>
<dbReference type="OrthoDB" id="5362356at2"/>
<evidence type="ECO:0000256" key="1">
    <source>
        <dbReference type="SAM" id="Coils"/>
    </source>
</evidence>
<dbReference type="NCBIfam" id="TIGR02780">
    <property type="entry name" value="TrbJ_Ti"/>
    <property type="match status" value="1"/>
</dbReference>
<evidence type="ECO:0000313" key="3">
    <source>
        <dbReference type="EMBL" id="AMD93390.1"/>
    </source>
</evidence>
<reference evidence="4" key="1">
    <citation type="submission" date="2016-02" db="EMBL/GenBank/DDBJ databases">
        <authorList>
            <person name="Holder M.E."/>
            <person name="Ajami N.J."/>
            <person name="Petrosino J.F."/>
        </authorList>
    </citation>
    <scope>NUCLEOTIDE SEQUENCE [LARGE SCALE GENOMIC DNA]</scope>
    <source>
        <strain evidence="4">DSM 12838</strain>
    </source>
</reference>
<evidence type="ECO:0008006" key="5">
    <source>
        <dbReference type="Google" id="ProtNLM"/>
    </source>
</evidence>
<dbReference type="EMBL" id="CP014230">
    <property type="protein sequence ID" value="AMD93390.1"/>
    <property type="molecule type" value="Genomic_DNA"/>
</dbReference>
<organism evidence="3 4">
    <name type="scientific">Desulfomicrobium orale DSM 12838</name>
    <dbReference type="NCBI Taxonomy" id="888061"/>
    <lineage>
        <taxon>Bacteria</taxon>
        <taxon>Pseudomonadati</taxon>
        <taxon>Thermodesulfobacteriota</taxon>
        <taxon>Desulfovibrionia</taxon>
        <taxon>Desulfovibrionales</taxon>
        <taxon>Desulfomicrobiaceae</taxon>
        <taxon>Desulfomicrobium</taxon>
    </lineage>
</organism>
<dbReference type="InterPro" id="IPR014147">
    <property type="entry name" value="T4SS_TrbJ"/>
</dbReference>
<dbReference type="STRING" id="888061.AXF15_09965"/>